<dbReference type="PANTHER" id="PTHR10926:SF0">
    <property type="entry name" value="CDC50, ISOFORM A"/>
    <property type="match status" value="1"/>
</dbReference>
<evidence type="ECO:0000313" key="9">
    <source>
        <dbReference type="Proteomes" id="UP000179807"/>
    </source>
</evidence>
<evidence type="ECO:0000256" key="1">
    <source>
        <dbReference type="ARBA" id="ARBA00004141"/>
    </source>
</evidence>
<evidence type="ECO:0000256" key="7">
    <source>
        <dbReference type="SAM" id="Phobius"/>
    </source>
</evidence>
<dbReference type="GO" id="GO:0005794">
    <property type="term" value="C:Golgi apparatus"/>
    <property type="evidence" value="ECO:0007669"/>
    <property type="project" value="TreeGrafter"/>
</dbReference>
<dbReference type="Proteomes" id="UP000179807">
    <property type="component" value="Unassembled WGS sequence"/>
</dbReference>
<keyword evidence="9" id="KW-1185">Reference proteome</keyword>
<dbReference type="AlphaFoldDB" id="A0A1J4JBR8"/>
<comment type="caution">
    <text evidence="8">The sequence shown here is derived from an EMBL/GenBank/DDBJ whole genome shotgun (WGS) entry which is preliminary data.</text>
</comment>
<dbReference type="GO" id="GO:0005783">
    <property type="term" value="C:endoplasmic reticulum"/>
    <property type="evidence" value="ECO:0007669"/>
    <property type="project" value="TreeGrafter"/>
</dbReference>
<keyword evidence="4 7" id="KW-1133">Transmembrane helix</keyword>
<evidence type="ECO:0000256" key="2">
    <source>
        <dbReference type="ARBA" id="ARBA00009457"/>
    </source>
</evidence>
<dbReference type="InterPro" id="IPR005045">
    <property type="entry name" value="CDC50/LEM3_fam"/>
</dbReference>
<name>A0A1J4JBR8_9EUKA</name>
<evidence type="ECO:0000313" key="8">
    <source>
        <dbReference type="EMBL" id="OHS96642.1"/>
    </source>
</evidence>
<dbReference type="RefSeq" id="XP_068349779.1">
    <property type="nucleotide sequence ID" value="XM_068511249.1"/>
</dbReference>
<evidence type="ECO:0000256" key="6">
    <source>
        <dbReference type="PIRNR" id="PIRNR015840"/>
    </source>
</evidence>
<evidence type="ECO:0000256" key="3">
    <source>
        <dbReference type="ARBA" id="ARBA00022692"/>
    </source>
</evidence>
<dbReference type="EMBL" id="MLAK01001161">
    <property type="protein sequence ID" value="OHS96642.1"/>
    <property type="molecule type" value="Genomic_DNA"/>
</dbReference>
<dbReference type="OrthoDB" id="340608at2759"/>
<sequence length="313" mass="36073">MDEKKEVPHSQSRFLQQRLPACHPRFSPCVSSIFYLAISVISLIFAICYLLANQDLFEVVTRYDDVCDGKATCQVTVHFDKDIKSQLFVYYELSKFYQVNFMYTSSKSWKQLEGEFVEESDLKKCNPLLKDSNDIVYAPCGTVPLSVFNDTFQFDSKLPKFTDEGITIPSIWKFFKQTNEKYPKAGAWLDNNTLFEDGQQNERFVNWIQTAAFPKFRKLWAKTSNDVDIPKGDYVVTITNNFPVSSFKGTKSIVFTETSWTGGRNMFLPYFFFVVFGVSFAISIILAILYFTNAFPLYKAIANNDSPLHKKML</sequence>
<protein>
    <submittedName>
        <fullName evidence="8">Membrane protein</fullName>
    </submittedName>
</protein>
<dbReference type="VEuPathDB" id="TrichDB:TRFO_37138"/>
<reference evidence="8" key="1">
    <citation type="submission" date="2016-10" db="EMBL/GenBank/DDBJ databases">
        <authorList>
            <person name="Benchimol M."/>
            <person name="Almeida L.G."/>
            <person name="Vasconcelos A.T."/>
            <person name="Perreira-Neves A."/>
            <person name="Rosa I.A."/>
            <person name="Tasca T."/>
            <person name="Bogo M.R."/>
            <person name="de Souza W."/>
        </authorList>
    </citation>
    <scope>NUCLEOTIDE SEQUENCE [LARGE SCALE GENOMIC DNA]</scope>
    <source>
        <strain evidence="8">K</strain>
    </source>
</reference>
<evidence type="ECO:0000256" key="4">
    <source>
        <dbReference type="ARBA" id="ARBA00022989"/>
    </source>
</evidence>
<keyword evidence="3 7" id="KW-0812">Transmembrane</keyword>
<dbReference type="GeneID" id="94845953"/>
<comment type="similarity">
    <text evidence="2 6">Belongs to the CDC50/LEM3 family.</text>
</comment>
<gene>
    <name evidence="8" type="ORF">TRFO_37138</name>
</gene>
<feature type="transmembrane region" description="Helical" evidence="7">
    <location>
        <begin position="33"/>
        <end position="52"/>
    </location>
</feature>
<keyword evidence="5 6" id="KW-0472">Membrane</keyword>
<comment type="subcellular location">
    <subcellularLocation>
        <location evidence="1">Membrane</location>
        <topology evidence="1">Multi-pass membrane protein</topology>
    </subcellularLocation>
</comment>
<evidence type="ECO:0000256" key="5">
    <source>
        <dbReference type="ARBA" id="ARBA00023136"/>
    </source>
</evidence>
<proteinExistence type="inferred from homology"/>
<dbReference type="Pfam" id="PF03381">
    <property type="entry name" value="CDC50"/>
    <property type="match status" value="1"/>
</dbReference>
<dbReference type="GO" id="GO:0005886">
    <property type="term" value="C:plasma membrane"/>
    <property type="evidence" value="ECO:0007669"/>
    <property type="project" value="TreeGrafter"/>
</dbReference>
<organism evidence="8 9">
    <name type="scientific">Tritrichomonas foetus</name>
    <dbReference type="NCBI Taxonomy" id="1144522"/>
    <lineage>
        <taxon>Eukaryota</taxon>
        <taxon>Metamonada</taxon>
        <taxon>Parabasalia</taxon>
        <taxon>Tritrichomonadida</taxon>
        <taxon>Tritrichomonadidae</taxon>
        <taxon>Tritrichomonas</taxon>
    </lineage>
</organism>
<dbReference type="PIRSF" id="PIRSF015840">
    <property type="entry name" value="DUF284_TM_euk"/>
    <property type="match status" value="1"/>
</dbReference>
<accession>A0A1J4JBR8</accession>
<dbReference type="PANTHER" id="PTHR10926">
    <property type="entry name" value="CELL CYCLE CONTROL PROTEIN 50"/>
    <property type="match status" value="1"/>
</dbReference>
<feature type="transmembrane region" description="Helical" evidence="7">
    <location>
        <begin position="267"/>
        <end position="291"/>
    </location>
</feature>